<comment type="caution">
    <text evidence="1">The sequence shown here is derived from an EMBL/GenBank/DDBJ whole genome shotgun (WGS) entry which is preliminary data.</text>
</comment>
<protein>
    <submittedName>
        <fullName evidence="1">Uncharacterized protein</fullName>
    </submittedName>
</protein>
<proteinExistence type="predicted"/>
<organism evidence="1 2">
    <name type="scientific">Clostridium butyricum E4 str. BoNT E BL5262</name>
    <dbReference type="NCBI Taxonomy" id="632245"/>
    <lineage>
        <taxon>Bacteria</taxon>
        <taxon>Bacillati</taxon>
        <taxon>Bacillota</taxon>
        <taxon>Clostridia</taxon>
        <taxon>Eubacteriales</taxon>
        <taxon>Clostridiaceae</taxon>
        <taxon>Clostridium</taxon>
    </lineage>
</organism>
<keyword evidence="2" id="KW-1185">Reference proteome</keyword>
<gene>
    <name evidence="1" type="ORF">CLP_2708</name>
</gene>
<dbReference type="EMBL" id="ACOM01000005">
    <property type="protein sequence ID" value="EEP54474.1"/>
    <property type="molecule type" value="Genomic_DNA"/>
</dbReference>
<evidence type="ECO:0000313" key="1">
    <source>
        <dbReference type="EMBL" id="EEP54474.1"/>
    </source>
</evidence>
<dbReference type="Proteomes" id="UP000003081">
    <property type="component" value="Unassembled WGS sequence"/>
</dbReference>
<evidence type="ECO:0000313" key="2">
    <source>
        <dbReference type="Proteomes" id="UP000003081"/>
    </source>
</evidence>
<dbReference type="HOGENOM" id="CLU_2033986_0_0_9"/>
<sequence length="121" mass="14514">MNIEKVIDMRDANEACDLQNNCNECVISYEKITPCNFIRNKYKDSIWNYKEESRQLEEYIRNNPNEKFMTGLTVLDKWYVRPMNWCGMWKDNKLCGGRCLAYFDTKEDLDNTLIRLGYEID</sequence>
<dbReference type="AlphaFoldDB" id="C4IHH7"/>
<dbReference type="RefSeq" id="WP_003415316.1">
    <property type="nucleotide sequence ID" value="NZ_ACOM01000005.1"/>
</dbReference>
<accession>C4IHH7</accession>
<reference evidence="1 2" key="1">
    <citation type="submission" date="2009-08" db="EMBL/GenBank/DDBJ databases">
        <authorList>
            <person name="Shrivastava S."/>
            <person name="Brinkac L.B."/>
            <person name="Brown J.L."/>
            <person name="Bruce D.B."/>
            <person name="Detter C."/>
            <person name="Green L.D."/>
            <person name="Munk C.A."/>
            <person name="Rogers Y.C."/>
            <person name="Tapia R."/>
            <person name="Sims D.R."/>
            <person name="Smith L.A."/>
            <person name="Smith T.J."/>
            <person name="Sutton G."/>
            <person name="Brettin T."/>
        </authorList>
    </citation>
    <scope>NUCLEOTIDE SEQUENCE [LARGE SCALE GENOMIC DNA]</scope>
    <source>
        <strain evidence="2">E4 str. BoNT E BL5262</strain>
    </source>
</reference>
<name>C4IHH7_CLOBU</name>